<gene>
    <name evidence="1" type="ORF">HPP92_008611</name>
</gene>
<reference evidence="1 2" key="1">
    <citation type="journal article" date="2020" name="Nat. Food">
        <title>A phased Vanilla planifolia genome enables genetic improvement of flavour and production.</title>
        <authorList>
            <person name="Hasing T."/>
            <person name="Tang H."/>
            <person name="Brym M."/>
            <person name="Khazi F."/>
            <person name="Huang T."/>
            <person name="Chambers A.H."/>
        </authorList>
    </citation>
    <scope>NUCLEOTIDE SEQUENCE [LARGE SCALE GENOMIC DNA]</scope>
    <source>
        <tissue evidence="1">Leaf</tissue>
    </source>
</reference>
<dbReference type="AlphaFoldDB" id="A0A835RE19"/>
<accession>A0A835RE19</accession>
<dbReference type="EMBL" id="JADCNL010000004">
    <property type="protein sequence ID" value="KAG0484532.1"/>
    <property type="molecule type" value="Genomic_DNA"/>
</dbReference>
<evidence type="ECO:0000313" key="2">
    <source>
        <dbReference type="Proteomes" id="UP000636800"/>
    </source>
</evidence>
<sequence length="73" mass="7973">MMSGRRCKVSAAIGATAAGRSVGRLQKPGSQVGKQRKEEARLSLGMWRIDPVAVSRKEADGWRYGIGDWLTAR</sequence>
<dbReference type="OrthoDB" id="1930084at2759"/>
<keyword evidence="2" id="KW-1185">Reference proteome</keyword>
<evidence type="ECO:0000313" key="1">
    <source>
        <dbReference type="EMBL" id="KAG0484532.1"/>
    </source>
</evidence>
<comment type="caution">
    <text evidence="1">The sequence shown here is derived from an EMBL/GenBank/DDBJ whole genome shotgun (WGS) entry which is preliminary data.</text>
</comment>
<proteinExistence type="predicted"/>
<dbReference type="Proteomes" id="UP000636800">
    <property type="component" value="Unassembled WGS sequence"/>
</dbReference>
<name>A0A835RE19_VANPL</name>
<organism evidence="1 2">
    <name type="scientific">Vanilla planifolia</name>
    <name type="common">Vanilla</name>
    <dbReference type="NCBI Taxonomy" id="51239"/>
    <lineage>
        <taxon>Eukaryota</taxon>
        <taxon>Viridiplantae</taxon>
        <taxon>Streptophyta</taxon>
        <taxon>Embryophyta</taxon>
        <taxon>Tracheophyta</taxon>
        <taxon>Spermatophyta</taxon>
        <taxon>Magnoliopsida</taxon>
        <taxon>Liliopsida</taxon>
        <taxon>Asparagales</taxon>
        <taxon>Orchidaceae</taxon>
        <taxon>Vanilloideae</taxon>
        <taxon>Vanilleae</taxon>
        <taxon>Vanilla</taxon>
    </lineage>
</organism>
<protein>
    <submittedName>
        <fullName evidence="1">Uncharacterized protein</fullName>
    </submittedName>
</protein>